<evidence type="ECO:0000256" key="18">
    <source>
        <dbReference type="ARBA" id="ARBA00047848"/>
    </source>
</evidence>
<dbReference type="CDD" id="cd13631">
    <property type="entry name" value="PBP2_Ct-PDT_like"/>
    <property type="match status" value="1"/>
</dbReference>
<comment type="subcellular location">
    <subcellularLocation>
        <location evidence="3">Cytoplasm</location>
    </subcellularLocation>
</comment>
<keyword evidence="9" id="KW-0963">Cytoplasm</keyword>
<evidence type="ECO:0000256" key="2">
    <source>
        <dbReference type="ARBA" id="ARBA00002364"/>
    </source>
</evidence>
<sequence>MKNLDLQEIRKQLDEIDQEMVALFEKRMELCKEVADYKIGTNRPVHDGVREQQKIEAVTGMVEGEFLKQAVRELFTQMMTISRNYQYKQMAENGLQASHSFQPVKNLTVDGVKVVYQGVEGAYSHGAALKYFGSKASLYHVSTWDDAMKEVELGNADYAVLPIENSSAGAVTDNYDLLMKYQNYIVGETFLTVNHALLGLPGAEEKDIKTVFSHPQALMQCGEFLNSNRAWKKISVENTAVAAKKVIDEGDLSQAAVASETAGELYGLKVLRSQVNTNQNNTTRFIILSKEAVYQDKAGKISISFELPHKSGSLYNILSNFIYNGVNMFMIESRPVPGSNWEYRFFVDIEGNLSHASILNALKGISEEGRNLRILGNY</sequence>
<dbReference type="RefSeq" id="WP_120196691.1">
    <property type="nucleotide sequence ID" value="NZ_MCIA01000014.1"/>
</dbReference>
<feature type="domain" description="ACT" evidence="22">
    <location>
        <begin position="302"/>
        <end position="377"/>
    </location>
</feature>
<dbReference type="PROSITE" id="PS51171">
    <property type="entry name" value="PREPHENATE_DEHYDR_3"/>
    <property type="match status" value="1"/>
</dbReference>
<dbReference type="InterPro" id="IPR036979">
    <property type="entry name" value="CM_dom_sf"/>
</dbReference>
<keyword evidence="15" id="KW-0511">Multifunctional enzyme</keyword>
<proteinExistence type="predicted"/>
<evidence type="ECO:0000256" key="9">
    <source>
        <dbReference type="ARBA" id="ARBA00022490"/>
    </source>
</evidence>
<dbReference type="GO" id="GO:0004664">
    <property type="term" value="F:prephenate dehydratase activity"/>
    <property type="evidence" value="ECO:0007669"/>
    <property type="project" value="UniProtKB-EC"/>
</dbReference>
<accession>A0A419T3L9</accession>
<dbReference type="InterPro" id="IPR001086">
    <property type="entry name" value="Preph_deHydtase"/>
</dbReference>
<evidence type="ECO:0000259" key="22">
    <source>
        <dbReference type="PROSITE" id="PS51671"/>
    </source>
</evidence>
<dbReference type="PANTHER" id="PTHR21022:SF19">
    <property type="entry name" value="PREPHENATE DEHYDRATASE-RELATED"/>
    <property type="match status" value="1"/>
</dbReference>
<dbReference type="Proteomes" id="UP000284277">
    <property type="component" value="Unassembled WGS sequence"/>
</dbReference>
<evidence type="ECO:0000313" key="24">
    <source>
        <dbReference type="Proteomes" id="UP000284277"/>
    </source>
</evidence>
<evidence type="ECO:0000256" key="6">
    <source>
        <dbReference type="ARBA" id="ARBA00013147"/>
    </source>
</evidence>
<comment type="pathway">
    <text evidence="5">Metabolic intermediate biosynthesis; prephenate biosynthesis; prephenate from chorismate: step 1/1.</text>
</comment>
<evidence type="ECO:0000256" key="13">
    <source>
        <dbReference type="ARBA" id="ARBA00023235"/>
    </source>
</evidence>
<dbReference type="Pfam" id="PF00800">
    <property type="entry name" value="PDT"/>
    <property type="match status" value="1"/>
</dbReference>
<reference evidence="23 24" key="1">
    <citation type="submission" date="2016-08" db="EMBL/GenBank/DDBJ databases">
        <title>A new outlook on sporulation: Clostridium algidixylanolyticum.</title>
        <authorList>
            <person name="Poppleton D.I."/>
            <person name="Gribaldo S."/>
        </authorList>
    </citation>
    <scope>NUCLEOTIDE SEQUENCE [LARGE SCALE GENOMIC DNA]</scope>
    <source>
        <strain evidence="23 24">SPL73</strain>
    </source>
</reference>
<keyword evidence="24" id="KW-1185">Reference proteome</keyword>
<feature type="site" description="Essential for prephenate dehydratase activity" evidence="19">
    <location>
        <position position="283"/>
    </location>
</feature>
<evidence type="ECO:0000256" key="17">
    <source>
        <dbReference type="ARBA" id="ARBA00031520"/>
    </source>
</evidence>
<evidence type="ECO:0000256" key="11">
    <source>
        <dbReference type="ARBA" id="ARBA00023141"/>
    </source>
</evidence>
<feature type="domain" description="Chorismate mutase" evidence="20">
    <location>
        <begin position="1"/>
        <end position="90"/>
    </location>
</feature>
<keyword evidence="10" id="KW-0028">Amino-acid biosynthesis</keyword>
<dbReference type="EC" id="4.2.1.51" evidence="6"/>
<dbReference type="SUPFAM" id="SSF48600">
    <property type="entry name" value="Chorismate mutase II"/>
    <property type="match status" value="1"/>
</dbReference>
<protein>
    <recommendedName>
        <fullName evidence="7">Bifunctional chorismate mutase/prephenate dehydratase</fullName>
        <ecNumber evidence="6">4.2.1.51</ecNumber>
    </recommendedName>
    <alternativeName>
        <fullName evidence="17">Chorismate mutase-prephenate dehydratase</fullName>
    </alternativeName>
    <alternativeName>
        <fullName evidence="8">Prephenate dehydratase</fullName>
    </alternativeName>
    <alternativeName>
        <fullName evidence="16">p-protein</fullName>
    </alternativeName>
</protein>
<evidence type="ECO:0000256" key="14">
    <source>
        <dbReference type="ARBA" id="ARBA00023239"/>
    </source>
</evidence>
<organism evidence="23 24">
    <name type="scientific">Lacrimispora algidixylanolytica</name>
    <dbReference type="NCBI Taxonomy" id="94868"/>
    <lineage>
        <taxon>Bacteria</taxon>
        <taxon>Bacillati</taxon>
        <taxon>Bacillota</taxon>
        <taxon>Clostridia</taxon>
        <taxon>Lachnospirales</taxon>
        <taxon>Lachnospiraceae</taxon>
        <taxon>Lacrimispora</taxon>
    </lineage>
</organism>
<evidence type="ECO:0000256" key="1">
    <source>
        <dbReference type="ARBA" id="ARBA00000824"/>
    </source>
</evidence>
<dbReference type="AlphaFoldDB" id="A0A419T3L9"/>
<keyword evidence="12" id="KW-0584">Phenylalanine biosynthesis</keyword>
<keyword evidence="14" id="KW-0456">Lyase</keyword>
<evidence type="ECO:0000313" key="23">
    <source>
        <dbReference type="EMBL" id="RKD32029.1"/>
    </source>
</evidence>
<gene>
    <name evidence="23" type="ORF">BET01_18630</name>
</gene>
<keyword evidence="13" id="KW-0413">Isomerase</keyword>
<dbReference type="PANTHER" id="PTHR21022">
    <property type="entry name" value="PREPHENATE DEHYDRATASE P PROTEIN"/>
    <property type="match status" value="1"/>
</dbReference>
<evidence type="ECO:0000256" key="15">
    <source>
        <dbReference type="ARBA" id="ARBA00023268"/>
    </source>
</evidence>
<dbReference type="InterPro" id="IPR036263">
    <property type="entry name" value="Chorismate_II_sf"/>
</dbReference>
<dbReference type="InterPro" id="IPR002912">
    <property type="entry name" value="ACT_dom"/>
</dbReference>
<evidence type="ECO:0000256" key="16">
    <source>
        <dbReference type="ARBA" id="ARBA00031175"/>
    </source>
</evidence>
<evidence type="ECO:0000256" key="3">
    <source>
        <dbReference type="ARBA" id="ARBA00004496"/>
    </source>
</evidence>
<evidence type="ECO:0000256" key="12">
    <source>
        <dbReference type="ARBA" id="ARBA00023222"/>
    </source>
</evidence>
<comment type="catalytic activity">
    <reaction evidence="18">
        <text>prephenate + H(+) = 3-phenylpyruvate + CO2 + H2O</text>
        <dbReference type="Rhea" id="RHEA:21648"/>
        <dbReference type="ChEBI" id="CHEBI:15377"/>
        <dbReference type="ChEBI" id="CHEBI:15378"/>
        <dbReference type="ChEBI" id="CHEBI:16526"/>
        <dbReference type="ChEBI" id="CHEBI:18005"/>
        <dbReference type="ChEBI" id="CHEBI:29934"/>
        <dbReference type="EC" id="4.2.1.51"/>
    </reaction>
</comment>
<dbReference type="SUPFAM" id="SSF53850">
    <property type="entry name" value="Periplasmic binding protein-like II"/>
    <property type="match status" value="1"/>
</dbReference>
<feature type="domain" description="Prephenate dehydratase" evidence="21">
    <location>
        <begin position="113"/>
        <end position="290"/>
    </location>
</feature>
<evidence type="ECO:0000256" key="10">
    <source>
        <dbReference type="ARBA" id="ARBA00022605"/>
    </source>
</evidence>
<evidence type="ECO:0000256" key="19">
    <source>
        <dbReference type="PIRSR" id="PIRSR001500-2"/>
    </source>
</evidence>
<dbReference type="PROSITE" id="PS51168">
    <property type="entry name" value="CHORISMATE_MUT_2"/>
    <property type="match status" value="1"/>
</dbReference>
<dbReference type="SMART" id="SM00830">
    <property type="entry name" value="CM_2"/>
    <property type="match status" value="1"/>
</dbReference>
<comment type="caution">
    <text evidence="23">The sequence shown here is derived from an EMBL/GenBank/DDBJ whole genome shotgun (WGS) entry which is preliminary data.</text>
</comment>
<evidence type="ECO:0000259" key="21">
    <source>
        <dbReference type="PROSITE" id="PS51171"/>
    </source>
</evidence>
<comment type="function">
    <text evidence="2">Catalyzes the Claisen rearrangement of chorismate to prephenate and the decarboxylation/dehydration of prephenate to phenylpyruvate.</text>
</comment>
<dbReference type="GO" id="GO:0004106">
    <property type="term" value="F:chorismate mutase activity"/>
    <property type="evidence" value="ECO:0007669"/>
    <property type="project" value="UniProtKB-EC"/>
</dbReference>
<evidence type="ECO:0000256" key="4">
    <source>
        <dbReference type="ARBA" id="ARBA00004741"/>
    </source>
</evidence>
<dbReference type="Gene3D" id="3.40.190.10">
    <property type="entry name" value="Periplasmic binding protein-like II"/>
    <property type="match status" value="2"/>
</dbReference>
<dbReference type="Pfam" id="PF01817">
    <property type="entry name" value="CM_2"/>
    <property type="match status" value="1"/>
</dbReference>
<evidence type="ECO:0000256" key="8">
    <source>
        <dbReference type="ARBA" id="ARBA00021872"/>
    </source>
</evidence>
<dbReference type="NCBIfam" id="NF008865">
    <property type="entry name" value="PRK11898.1"/>
    <property type="match status" value="1"/>
</dbReference>
<evidence type="ECO:0000256" key="5">
    <source>
        <dbReference type="ARBA" id="ARBA00004817"/>
    </source>
</evidence>
<dbReference type="InterPro" id="IPR008242">
    <property type="entry name" value="Chor_mutase/pphenate_deHydtase"/>
</dbReference>
<dbReference type="UniPathway" id="UPA00121">
    <property type="reaction ID" value="UER00345"/>
</dbReference>
<dbReference type="CDD" id="cd04905">
    <property type="entry name" value="ACT_CM-PDT"/>
    <property type="match status" value="1"/>
</dbReference>
<evidence type="ECO:0000259" key="20">
    <source>
        <dbReference type="PROSITE" id="PS51168"/>
    </source>
</evidence>
<name>A0A419T3L9_9FIRM</name>
<dbReference type="InterPro" id="IPR002701">
    <property type="entry name" value="CM_II_prokaryot"/>
</dbReference>
<dbReference type="PROSITE" id="PS51671">
    <property type="entry name" value="ACT"/>
    <property type="match status" value="1"/>
</dbReference>
<dbReference type="PIRSF" id="PIRSF001500">
    <property type="entry name" value="Chor_mut_pdt_Ppr"/>
    <property type="match status" value="1"/>
</dbReference>
<dbReference type="Gene3D" id="1.20.59.10">
    <property type="entry name" value="Chorismate mutase"/>
    <property type="match status" value="1"/>
</dbReference>
<dbReference type="GO" id="GO:0009094">
    <property type="term" value="P:L-phenylalanine biosynthetic process"/>
    <property type="evidence" value="ECO:0007669"/>
    <property type="project" value="UniProtKB-UniPathway"/>
</dbReference>
<dbReference type="OrthoDB" id="9802281at2"/>
<dbReference type="Gene3D" id="3.30.70.260">
    <property type="match status" value="1"/>
</dbReference>
<dbReference type="InterPro" id="IPR045865">
    <property type="entry name" value="ACT-like_dom_sf"/>
</dbReference>
<comment type="pathway">
    <text evidence="4">Amino-acid biosynthesis; L-phenylalanine biosynthesis; phenylpyruvate from prephenate: step 1/1.</text>
</comment>
<evidence type="ECO:0000256" key="7">
    <source>
        <dbReference type="ARBA" id="ARBA00014401"/>
    </source>
</evidence>
<dbReference type="GO" id="GO:0046417">
    <property type="term" value="P:chorismate metabolic process"/>
    <property type="evidence" value="ECO:0007669"/>
    <property type="project" value="InterPro"/>
</dbReference>
<comment type="catalytic activity">
    <reaction evidence="1">
        <text>chorismate = prephenate</text>
        <dbReference type="Rhea" id="RHEA:13897"/>
        <dbReference type="ChEBI" id="CHEBI:29748"/>
        <dbReference type="ChEBI" id="CHEBI:29934"/>
        <dbReference type="EC" id="5.4.99.5"/>
    </reaction>
</comment>
<dbReference type="GO" id="GO:0005737">
    <property type="term" value="C:cytoplasm"/>
    <property type="evidence" value="ECO:0007669"/>
    <property type="project" value="UniProtKB-SubCell"/>
</dbReference>
<keyword evidence="11" id="KW-0057">Aromatic amino acid biosynthesis</keyword>
<dbReference type="EMBL" id="MCIA01000014">
    <property type="protein sequence ID" value="RKD32029.1"/>
    <property type="molecule type" value="Genomic_DNA"/>
</dbReference>
<dbReference type="SUPFAM" id="SSF55021">
    <property type="entry name" value="ACT-like"/>
    <property type="match status" value="1"/>
</dbReference>
<dbReference type="UniPathway" id="UPA00120">
    <property type="reaction ID" value="UER00203"/>
</dbReference>